<dbReference type="Proteomes" id="UP001564626">
    <property type="component" value="Unassembled WGS sequence"/>
</dbReference>
<accession>A0ABV4CHI7</accession>
<protein>
    <submittedName>
        <fullName evidence="1">Uncharacterized protein</fullName>
    </submittedName>
</protein>
<evidence type="ECO:0000313" key="1">
    <source>
        <dbReference type="EMBL" id="MEY8040531.1"/>
    </source>
</evidence>
<comment type="caution">
    <text evidence="1">The sequence shown here is derived from an EMBL/GenBank/DDBJ whole genome shotgun (WGS) entry which is preliminary data.</text>
</comment>
<reference evidence="1 2" key="1">
    <citation type="submission" date="2024-08" db="EMBL/GenBank/DDBJ databases">
        <title>Genome mining of Saccharopolyspora cebuensis PGLac3 from Nigerian medicinal plant.</title>
        <authorList>
            <person name="Ezeobiora C.E."/>
            <person name="Igbokwe N.H."/>
            <person name="Amin D.H."/>
            <person name="Mendie U.E."/>
        </authorList>
    </citation>
    <scope>NUCLEOTIDE SEQUENCE [LARGE SCALE GENOMIC DNA]</scope>
    <source>
        <strain evidence="1 2">PGLac3</strain>
    </source>
</reference>
<gene>
    <name evidence="1" type="ORF">AB8O55_14080</name>
</gene>
<dbReference type="EMBL" id="JBGEHV010000023">
    <property type="protein sequence ID" value="MEY8040531.1"/>
    <property type="molecule type" value="Genomic_DNA"/>
</dbReference>
<dbReference type="RefSeq" id="WP_255426206.1">
    <property type="nucleotide sequence ID" value="NZ_BAABII010000018.1"/>
</dbReference>
<keyword evidence="2" id="KW-1185">Reference proteome</keyword>
<organism evidence="1 2">
    <name type="scientific">Saccharopolyspora cebuensis</name>
    <dbReference type="NCBI Taxonomy" id="418759"/>
    <lineage>
        <taxon>Bacteria</taxon>
        <taxon>Bacillati</taxon>
        <taxon>Actinomycetota</taxon>
        <taxon>Actinomycetes</taxon>
        <taxon>Pseudonocardiales</taxon>
        <taxon>Pseudonocardiaceae</taxon>
        <taxon>Saccharopolyspora</taxon>
    </lineage>
</organism>
<name>A0ABV4CHI7_9PSEU</name>
<sequence>MRYQGFDEGLALVRGAVGDDLVDVVGDLGERGRVGGGGLLVEGGGEFVTAGTKLFGLLA</sequence>
<proteinExistence type="predicted"/>
<evidence type="ECO:0000313" key="2">
    <source>
        <dbReference type="Proteomes" id="UP001564626"/>
    </source>
</evidence>